<comment type="caution">
    <text evidence="3">The sequence shown here is derived from an EMBL/GenBank/DDBJ whole genome shotgun (WGS) entry which is preliminary data.</text>
</comment>
<reference evidence="3 4" key="1">
    <citation type="submission" date="2019-02" db="EMBL/GenBank/DDBJ databases">
        <title>Investigation of anaerobic lignin degradation for improved lignocellulosic biofuels.</title>
        <authorList>
            <person name="Deangelis K."/>
        </authorList>
    </citation>
    <scope>NUCLEOTIDE SEQUENCE [LARGE SCALE GENOMIC DNA]</scope>
    <source>
        <strain evidence="3 4">159R</strain>
    </source>
</reference>
<dbReference type="Proteomes" id="UP000294555">
    <property type="component" value="Unassembled WGS sequence"/>
</dbReference>
<organism evidence="3 4">
    <name type="scientific">Sodalis ligni</name>
    <dbReference type="NCBI Taxonomy" id="2697027"/>
    <lineage>
        <taxon>Bacteria</taxon>
        <taxon>Pseudomonadati</taxon>
        <taxon>Pseudomonadota</taxon>
        <taxon>Gammaproteobacteria</taxon>
        <taxon>Enterobacterales</taxon>
        <taxon>Bruguierivoracaceae</taxon>
        <taxon>Sodalis</taxon>
    </lineage>
</organism>
<evidence type="ECO:0000313" key="3">
    <source>
        <dbReference type="EMBL" id="TCL04471.1"/>
    </source>
</evidence>
<dbReference type="Pfam" id="PF12528">
    <property type="entry name" value="T2SSppdC"/>
    <property type="match status" value="1"/>
</dbReference>
<dbReference type="RefSeq" id="WP_132923259.1">
    <property type="nucleotide sequence ID" value="NZ_SJOI01000001.1"/>
</dbReference>
<name>A0A4R1NFH0_9GAMM</name>
<dbReference type="AlphaFoldDB" id="A0A4R1NFH0"/>
<keyword evidence="1" id="KW-0812">Transmembrane</keyword>
<evidence type="ECO:0000259" key="2">
    <source>
        <dbReference type="Pfam" id="PF12528"/>
    </source>
</evidence>
<gene>
    <name evidence="3" type="ORF">EZJ58_2594</name>
</gene>
<dbReference type="OrthoDB" id="6433494at2"/>
<dbReference type="InterPro" id="IPR022204">
    <property type="entry name" value="PpdC-like_C"/>
</dbReference>
<evidence type="ECO:0000313" key="4">
    <source>
        <dbReference type="Proteomes" id="UP000294555"/>
    </source>
</evidence>
<evidence type="ECO:0000256" key="1">
    <source>
        <dbReference type="SAM" id="Phobius"/>
    </source>
</evidence>
<feature type="domain" description="Prepilin peptidase dependent protein C-like C-terminal" evidence="2">
    <location>
        <begin position="31"/>
        <end position="110"/>
    </location>
</feature>
<proteinExistence type="predicted"/>
<sequence>MHGGDERGLGMPEAMVTVLLFSVIALAFINYLQALKQTQDGLVQRQQALAFAHQALELHRLGGRDLPWDLPQGWRIDRVEQPRGPACRRVTVEVRIPSGGSAALSEWFCRKDSGGAPP</sequence>
<protein>
    <submittedName>
        <fullName evidence="3">Prepilin peptidase dependent protein C</fullName>
    </submittedName>
</protein>
<keyword evidence="1" id="KW-1133">Transmembrane helix</keyword>
<keyword evidence="4" id="KW-1185">Reference proteome</keyword>
<feature type="transmembrane region" description="Helical" evidence="1">
    <location>
        <begin position="14"/>
        <end position="32"/>
    </location>
</feature>
<dbReference type="EMBL" id="SJOI01000001">
    <property type="protein sequence ID" value="TCL04471.1"/>
    <property type="molecule type" value="Genomic_DNA"/>
</dbReference>
<accession>A0A4R1NFH0</accession>
<keyword evidence="1" id="KW-0472">Membrane</keyword>